<dbReference type="OrthoDB" id="5189864at2"/>
<evidence type="ECO:0000313" key="2">
    <source>
        <dbReference type="EMBL" id="GEL26180.1"/>
    </source>
</evidence>
<protein>
    <submittedName>
        <fullName evidence="2">Membrane protein</fullName>
    </submittedName>
</protein>
<feature type="compositionally biased region" description="Basic and acidic residues" evidence="1">
    <location>
        <begin position="243"/>
        <end position="257"/>
    </location>
</feature>
<sequence>MAVTLPTAADVRKVREQAAKNAAERAELATKPLLAVLGAGDRAVAGVTKFATEARTRAEKQADVVQQRVLDLPAEFDGLRAKLNADELRKVVDAVREQATAYYAELAGHGEATWGRIRKQPQVEQALTVIGEYGEKLDARVDDLVDDAHDAAEKALSTVTRTTRSVGEKVARTTDDAAEATAETVADVASDAGKTVTDAGEDLAETVAEVGGEAAATARSATRRSAARTAPRTTPRASTKAVAKTEPKTVAKAEPKKAARKPATGPSV</sequence>
<proteinExistence type="predicted"/>
<dbReference type="Gene3D" id="1.20.120.20">
    <property type="entry name" value="Apolipoprotein"/>
    <property type="match status" value="1"/>
</dbReference>
<feature type="region of interest" description="Disordered" evidence="1">
    <location>
        <begin position="214"/>
        <end position="268"/>
    </location>
</feature>
<dbReference type="EMBL" id="BJVJ01000078">
    <property type="protein sequence ID" value="GEL26180.1"/>
    <property type="molecule type" value="Genomic_DNA"/>
</dbReference>
<evidence type="ECO:0000313" key="3">
    <source>
        <dbReference type="Proteomes" id="UP000321685"/>
    </source>
</evidence>
<gene>
    <name evidence="2" type="ORF">PSU4_51340</name>
</gene>
<comment type="caution">
    <text evidence="2">The sequence shown here is derived from an EMBL/GenBank/DDBJ whole genome shotgun (WGS) entry which is preliminary data.</text>
</comment>
<dbReference type="SUPFAM" id="SSF58113">
    <property type="entry name" value="Apolipoprotein A-I"/>
    <property type="match status" value="1"/>
</dbReference>
<keyword evidence="3" id="KW-1185">Reference proteome</keyword>
<name>A0A511DMZ2_9PSEU</name>
<accession>A0A511DMZ2</accession>
<feature type="compositionally biased region" description="Low complexity" evidence="1">
    <location>
        <begin position="227"/>
        <end position="239"/>
    </location>
</feature>
<organism evidence="2 3">
    <name type="scientific">Pseudonocardia sulfidoxydans NBRC 16205</name>
    <dbReference type="NCBI Taxonomy" id="1223511"/>
    <lineage>
        <taxon>Bacteria</taxon>
        <taxon>Bacillati</taxon>
        <taxon>Actinomycetota</taxon>
        <taxon>Actinomycetes</taxon>
        <taxon>Pseudonocardiales</taxon>
        <taxon>Pseudonocardiaceae</taxon>
        <taxon>Pseudonocardia</taxon>
    </lineage>
</organism>
<dbReference type="AlphaFoldDB" id="A0A511DMZ2"/>
<evidence type="ECO:0000256" key="1">
    <source>
        <dbReference type="SAM" id="MobiDB-lite"/>
    </source>
</evidence>
<reference evidence="2 3" key="1">
    <citation type="submission" date="2019-07" db="EMBL/GenBank/DDBJ databases">
        <title>Whole genome shotgun sequence of Pseudonocardia sulfidoxydans NBRC 16205.</title>
        <authorList>
            <person name="Hosoyama A."/>
            <person name="Uohara A."/>
            <person name="Ohji S."/>
            <person name="Ichikawa N."/>
        </authorList>
    </citation>
    <scope>NUCLEOTIDE SEQUENCE [LARGE SCALE GENOMIC DNA]</scope>
    <source>
        <strain evidence="2 3">NBRC 16205</strain>
    </source>
</reference>
<dbReference type="Proteomes" id="UP000321685">
    <property type="component" value="Unassembled WGS sequence"/>
</dbReference>
<dbReference type="RefSeq" id="WP_147113691.1">
    <property type="nucleotide sequence ID" value="NZ_BJVJ01000078.1"/>
</dbReference>